<evidence type="ECO:0000313" key="14">
    <source>
        <dbReference type="Proteomes" id="UP001230188"/>
    </source>
</evidence>
<dbReference type="PANTHER" id="PTHR24221">
    <property type="entry name" value="ATP-BINDING CASSETTE SUB-FAMILY B"/>
    <property type="match status" value="1"/>
</dbReference>
<dbReference type="EMBL" id="JAQMWT010000373">
    <property type="protein sequence ID" value="KAJ8602631.1"/>
    <property type="molecule type" value="Genomic_DNA"/>
</dbReference>
<evidence type="ECO:0000259" key="12">
    <source>
        <dbReference type="PROSITE" id="PS50929"/>
    </source>
</evidence>
<evidence type="ECO:0000256" key="4">
    <source>
        <dbReference type="ARBA" id="ARBA00022741"/>
    </source>
</evidence>
<dbReference type="InterPro" id="IPR017871">
    <property type="entry name" value="ABC_transporter-like_CS"/>
</dbReference>
<dbReference type="InterPro" id="IPR039421">
    <property type="entry name" value="Type_1_exporter"/>
</dbReference>
<comment type="caution">
    <text evidence="13">The sequence shown here is derived from an EMBL/GenBank/DDBJ whole genome shotgun (WGS) entry which is preliminary data.</text>
</comment>
<comment type="subcellular location">
    <subcellularLocation>
        <location evidence="1">Mitochondrion membrane</location>
        <topology evidence="1">Multi-pass membrane protein</topology>
    </subcellularLocation>
</comment>
<evidence type="ECO:0000256" key="6">
    <source>
        <dbReference type="ARBA" id="ARBA00022989"/>
    </source>
</evidence>
<keyword evidence="10" id="KW-0732">Signal</keyword>
<evidence type="ECO:0000259" key="11">
    <source>
        <dbReference type="PROSITE" id="PS50893"/>
    </source>
</evidence>
<dbReference type="CDD" id="cd18582">
    <property type="entry name" value="ABC_6TM_ATM1_ABCB7"/>
    <property type="match status" value="1"/>
</dbReference>
<keyword evidence="3 9" id="KW-0812">Transmembrane</keyword>
<dbReference type="GO" id="GO:0140359">
    <property type="term" value="F:ABC-type transporter activity"/>
    <property type="evidence" value="ECO:0007669"/>
    <property type="project" value="InterPro"/>
</dbReference>
<keyword evidence="2" id="KW-0813">Transport</keyword>
<name>A0AAD7UE98_9STRA</name>
<dbReference type="GO" id="GO:0016887">
    <property type="term" value="F:ATP hydrolysis activity"/>
    <property type="evidence" value="ECO:0007669"/>
    <property type="project" value="InterPro"/>
</dbReference>
<dbReference type="Proteomes" id="UP001230188">
    <property type="component" value="Unassembled WGS sequence"/>
</dbReference>
<dbReference type="GO" id="GO:0005524">
    <property type="term" value="F:ATP binding"/>
    <property type="evidence" value="ECO:0007669"/>
    <property type="project" value="UniProtKB-KW"/>
</dbReference>
<evidence type="ECO:0000256" key="2">
    <source>
        <dbReference type="ARBA" id="ARBA00022448"/>
    </source>
</evidence>
<dbReference type="PROSITE" id="PS50929">
    <property type="entry name" value="ABC_TM1F"/>
    <property type="match status" value="1"/>
</dbReference>
<keyword evidence="4" id="KW-0547">Nucleotide-binding</keyword>
<evidence type="ECO:0000256" key="5">
    <source>
        <dbReference type="ARBA" id="ARBA00022840"/>
    </source>
</evidence>
<feature type="domain" description="ABC transmembrane type-1" evidence="12">
    <location>
        <begin position="98"/>
        <end position="367"/>
    </location>
</feature>
<evidence type="ECO:0000313" key="13">
    <source>
        <dbReference type="EMBL" id="KAJ8602631.1"/>
    </source>
</evidence>
<dbReference type="AlphaFoldDB" id="A0AAD7UE98"/>
<keyword evidence="14" id="KW-1185">Reference proteome</keyword>
<feature type="signal peptide" evidence="10">
    <location>
        <begin position="1"/>
        <end position="17"/>
    </location>
</feature>
<dbReference type="PROSITE" id="PS00211">
    <property type="entry name" value="ABC_TRANSPORTER_1"/>
    <property type="match status" value="1"/>
</dbReference>
<dbReference type="PANTHER" id="PTHR24221:SF402">
    <property type="entry name" value="IRON-SULFUR CLUSTERS TRANSPORTER ABCB7, MITOCHONDRIAL"/>
    <property type="match status" value="1"/>
</dbReference>
<keyword evidence="6 9" id="KW-1133">Transmembrane helix</keyword>
<reference evidence="13" key="1">
    <citation type="submission" date="2023-01" db="EMBL/GenBank/DDBJ databases">
        <title>Metagenome sequencing of chrysophaentin producing Chrysophaeum taylorii.</title>
        <authorList>
            <person name="Davison J."/>
            <person name="Bewley C."/>
        </authorList>
    </citation>
    <scope>NUCLEOTIDE SEQUENCE</scope>
    <source>
        <strain evidence="13">NIES-1699</strain>
    </source>
</reference>
<dbReference type="InterPro" id="IPR003593">
    <property type="entry name" value="AAA+_ATPase"/>
</dbReference>
<protein>
    <recommendedName>
        <fullName evidence="15">ABC transporter</fullName>
    </recommendedName>
</protein>
<keyword evidence="7 9" id="KW-0472">Membrane</keyword>
<evidence type="ECO:0000256" key="9">
    <source>
        <dbReference type="SAM" id="Phobius"/>
    </source>
</evidence>
<evidence type="ECO:0000256" key="10">
    <source>
        <dbReference type="SAM" id="SignalP"/>
    </source>
</evidence>
<evidence type="ECO:0000256" key="8">
    <source>
        <dbReference type="SAM" id="MobiDB-lite"/>
    </source>
</evidence>
<feature type="transmembrane region" description="Helical" evidence="9">
    <location>
        <begin position="204"/>
        <end position="227"/>
    </location>
</feature>
<feature type="region of interest" description="Disordered" evidence="8">
    <location>
        <begin position="19"/>
        <end position="48"/>
    </location>
</feature>
<proteinExistence type="predicted"/>
<dbReference type="Pfam" id="PF00664">
    <property type="entry name" value="ABC_membrane"/>
    <property type="match status" value="1"/>
</dbReference>
<organism evidence="13 14">
    <name type="scientific">Chrysophaeum taylorii</name>
    <dbReference type="NCBI Taxonomy" id="2483200"/>
    <lineage>
        <taxon>Eukaryota</taxon>
        <taxon>Sar</taxon>
        <taxon>Stramenopiles</taxon>
        <taxon>Ochrophyta</taxon>
        <taxon>Pelagophyceae</taxon>
        <taxon>Pelagomonadales</taxon>
        <taxon>Pelagomonadaceae</taxon>
        <taxon>Chrysophaeum</taxon>
    </lineage>
</organism>
<evidence type="ECO:0000256" key="1">
    <source>
        <dbReference type="ARBA" id="ARBA00004225"/>
    </source>
</evidence>
<dbReference type="PROSITE" id="PS50893">
    <property type="entry name" value="ABC_TRANSPORTER_2"/>
    <property type="match status" value="1"/>
</dbReference>
<dbReference type="Pfam" id="PF00005">
    <property type="entry name" value="ABC_tran"/>
    <property type="match status" value="1"/>
</dbReference>
<dbReference type="Gene3D" id="3.40.50.300">
    <property type="entry name" value="P-loop containing nucleotide triphosphate hydrolases"/>
    <property type="match status" value="1"/>
</dbReference>
<dbReference type="GO" id="GO:0006879">
    <property type="term" value="P:intracellular iron ion homeostasis"/>
    <property type="evidence" value="ECO:0007669"/>
    <property type="project" value="TreeGrafter"/>
</dbReference>
<dbReference type="Gene3D" id="1.20.1560.10">
    <property type="entry name" value="ABC transporter type 1, transmembrane domain"/>
    <property type="match status" value="1"/>
</dbReference>
<evidence type="ECO:0000256" key="7">
    <source>
        <dbReference type="ARBA" id="ARBA00023136"/>
    </source>
</evidence>
<keyword evidence="5" id="KW-0067">ATP-binding</keyword>
<feature type="chain" id="PRO_5042082336" description="ABC transporter" evidence="10">
    <location>
        <begin position="18"/>
        <end position="645"/>
    </location>
</feature>
<gene>
    <name evidence="13" type="ORF">CTAYLR_004088</name>
</gene>
<dbReference type="SUPFAM" id="SSF52540">
    <property type="entry name" value="P-loop containing nucleoside triphosphate hydrolases"/>
    <property type="match status" value="1"/>
</dbReference>
<feature type="domain" description="ABC transporter" evidence="11">
    <location>
        <begin position="399"/>
        <end position="630"/>
    </location>
</feature>
<dbReference type="SMART" id="SM00382">
    <property type="entry name" value="AAA"/>
    <property type="match status" value="1"/>
</dbReference>
<dbReference type="InterPro" id="IPR036640">
    <property type="entry name" value="ABC1_TM_sf"/>
</dbReference>
<evidence type="ECO:0000256" key="3">
    <source>
        <dbReference type="ARBA" id="ARBA00022692"/>
    </source>
</evidence>
<dbReference type="InterPro" id="IPR027417">
    <property type="entry name" value="P-loop_NTPase"/>
</dbReference>
<evidence type="ECO:0008006" key="15">
    <source>
        <dbReference type="Google" id="ProtNLM"/>
    </source>
</evidence>
<dbReference type="SUPFAM" id="SSF90123">
    <property type="entry name" value="ABC transporter transmembrane region"/>
    <property type="match status" value="1"/>
</dbReference>
<dbReference type="GO" id="GO:0005743">
    <property type="term" value="C:mitochondrial inner membrane"/>
    <property type="evidence" value="ECO:0007669"/>
    <property type="project" value="TreeGrafter"/>
</dbReference>
<accession>A0AAD7UE98</accession>
<sequence length="645" mass="69333">MIITLLLSVAFYPTTTTTTSALQHVGGPPPTSALQHVGGPPPPPQTRQARRAIPLPIGLPKSPTAVTQSKRMKLGKVTRSLAEHAWHRASPVSRLLLLTSVTALVASKALTVRVPFLLQKCVDSAGRDVLRSATIAYVFARLSTVLASEARSLCYAFASQQATRSYARALFQKMLDLGGKFHSEHPTGLLSVAFSRGARGFQTLLFQLLFSVLPTLVELGLSATLLSRRFGSRIGATTLLTFALYAAFTAIVVDKRVKVKRRLVELDNAKSAYLVDALANYETVQLFDGQAPEAFRFDAFLTRMRTAFVASSRYNSILNIGQAVIFGTGLAACLVMCDKDLVAVNGLLLQLAQPMAFLGYTVSEIRQAVVDVTVTEDILSRPGPPAGAVSDLPPTPPAIRFENVTKAYGHDLQPALRGATFEAPAGKLTVLAGASGSGKSTALRLIAKLDDPTDGRILLTFDDPIDLDNVDSRAARRAMGFVPQSPQLFDETAEWNLRYGDFQATDDRIREALRAAKLDHIPLDARLGERAVKLSGGERQRLAVARALLRKPLLLCADEPTSAADAQTERALLEAITHTNATVIVVAHRLAALAPLADHLVVFDKGKVLQAGTHADLLQQQPNGLYASLWYAATANASSTPVLAI</sequence>
<dbReference type="InterPro" id="IPR011527">
    <property type="entry name" value="ABC1_TM_dom"/>
</dbReference>
<dbReference type="InterPro" id="IPR003439">
    <property type="entry name" value="ABC_transporter-like_ATP-bd"/>
</dbReference>
<feature type="transmembrane region" description="Helical" evidence="9">
    <location>
        <begin position="234"/>
        <end position="253"/>
    </location>
</feature>